<evidence type="ECO:0000313" key="2">
    <source>
        <dbReference type="EMBL" id="KAG9337409.1"/>
    </source>
</evidence>
<evidence type="ECO:0000256" key="1">
    <source>
        <dbReference type="SAM" id="MobiDB-lite"/>
    </source>
</evidence>
<dbReference type="Proteomes" id="UP000824540">
    <property type="component" value="Unassembled WGS sequence"/>
</dbReference>
<organism evidence="2 3">
    <name type="scientific">Albula glossodonta</name>
    <name type="common">roundjaw bonefish</name>
    <dbReference type="NCBI Taxonomy" id="121402"/>
    <lineage>
        <taxon>Eukaryota</taxon>
        <taxon>Metazoa</taxon>
        <taxon>Chordata</taxon>
        <taxon>Craniata</taxon>
        <taxon>Vertebrata</taxon>
        <taxon>Euteleostomi</taxon>
        <taxon>Actinopterygii</taxon>
        <taxon>Neopterygii</taxon>
        <taxon>Teleostei</taxon>
        <taxon>Albuliformes</taxon>
        <taxon>Albulidae</taxon>
        <taxon>Albula</taxon>
    </lineage>
</organism>
<evidence type="ECO:0000313" key="3">
    <source>
        <dbReference type="Proteomes" id="UP000824540"/>
    </source>
</evidence>
<keyword evidence="3" id="KW-1185">Reference proteome</keyword>
<proteinExistence type="predicted"/>
<accession>A0A8T2NAQ7</accession>
<comment type="caution">
    <text evidence="2">The sequence shown here is derived from an EMBL/GenBank/DDBJ whole genome shotgun (WGS) entry which is preliminary data.</text>
</comment>
<feature type="region of interest" description="Disordered" evidence="1">
    <location>
        <begin position="171"/>
        <end position="192"/>
    </location>
</feature>
<reference evidence="2" key="1">
    <citation type="thesis" date="2021" institute="BYU ScholarsArchive" country="Provo, UT, USA">
        <title>Applications of and Algorithms for Genome Assembly and Genomic Analyses with an Emphasis on Marine Teleosts.</title>
        <authorList>
            <person name="Pickett B.D."/>
        </authorList>
    </citation>
    <scope>NUCLEOTIDE SEQUENCE</scope>
    <source>
        <strain evidence="2">HI-2016</strain>
    </source>
</reference>
<gene>
    <name evidence="2" type="ORF">JZ751_028830</name>
</gene>
<protein>
    <submittedName>
        <fullName evidence="2">Uncharacterized protein</fullName>
    </submittedName>
</protein>
<dbReference type="AlphaFoldDB" id="A0A8T2NAQ7"/>
<dbReference type="EMBL" id="JAFBMS010000089">
    <property type="protein sequence ID" value="KAG9337409.1"/>
    <property type="molecule type" value="Genomic_DNA"/>
</dbReference>
<sequence length="192" mass="19870">MICPRVWCVIRYGVMSLKEQNCGAHEASFRITSLITYSKSSLTYPGSVETRSWGGLGDRQEEDELEAGDITASSVPCDSGAFRDGPGLGLPTAGPTPVSAWHCLSASLPSCFSTSLAFASGWLCSAVPVSSLASAFLPSPSATRSTSPDPLPCARLKMSAANSRARAAACDWSGEAGEGTGWAESGRGSGEP</sequence>
<name>A0A8T2NAQ7_9TELE</name>